<dbReference type="PANTHER" id="PTHR23272">
    <property type="entry name" value="BED FINGER-RELATED"/>
    <property type="match status" value="1"/>
</dbReference>
<proteinExistence type="predicted"/>
<evidence type="ECO:0000259" key="2">
    <source>
        <dbReference type="Pfam" id="PF14372"/>
    </source>
</evidence>
<sequence>VLVNVLKRHLRIAGPLVCDGEFFHVRCGAHILNLIVKAGLEIVEQPLSKIRESVKYVRSSEARKVKFAECIARVSINCKKKVRQDISIRWNSTYLMCESALEHRGTFQELQLVDPNYKWFPTDEEWKKVHRISLFLKPFYDITTLFSGSHYPTANLYFHGVWKIQQLICEEMHSQDDHFVQMAMKMHDKFNKYWECYSFVLSFAIYPRTFSARVREIREKLHLMFDDYMQLYPSVMVDSSQVASSSEGVFSNLADEIDEFTMYESEHYNLNRNTSQLDLYLNENRLPAKEDLDVLQFWKENKNRYPVISLMARDILSIPITTVASESAFSIGGRIINKYRSTILPENVEALICTKDWLYGEKFSQENAEEEAALITDFAPLVTKLLGSNREVYEEEI</sequence>
<evidence type="ECO:0000259" key="1">
    <source>
        <dbReference type="Pfam" id="PF05699"/>
    </source>
</evidence>
<feature type="non-terminal residue" evidence="3">
    <location>
        <position position="1"/>
    </location>
</feature>
<dbReference type="InParanoid" id="A0A068VNJ2"/>
<protein>
    <submittedName>
        <fullName evidence="3">DH200=94 genomic scaffold, scaffold_11478</fullName>
    </submittedName>
</protein>
<organism evidence="3 4">
    <name type="scientific">Coffea canephora</name>
    <name type="common">Robusta coffee</name>
    <dbReference type="NCBI Taxonomy" id="49390"/>
    <lineage>
        <taxon>Eukaryota</taxon>
        <taxon>Viridiplantae</taxon>
        <taxon>Streptophyta</taxon>
        <taxon>Embryophyta</taxon>
        <taxon>Tracheophyta</taxon>
        <taxon>Spermatophyta</taxon>
        <taxon>Magnoliopsida</taxon>
        <taxon>eudicotyledons</taxon>
        <taxon>Gunneridae</taxon>
        <taxon>Pentapetalae</taxon>
        <taxon>asterids</taxon>
        <taxon>lamiids</taxon>
        <taxon>Gentianales</taxon>
        <taxon>Rubiaceae</taxon>
        <taxon>Ixoroideae</taxon>
        <taxon>Gardenieae complex</taxon>
        <taxon>Bertiereae - Coffeeae clade</taxon>
        <taxon>Coffeeae</taxon>
        <taxon>Coffea</taxon>
    </lineage>
</organism>
<dbReference type="InterPro" id="IPR008906">
    <property type="entry name" value="HATC_C_dom"/>
</dbReference>
<dbReference type="AlphaFoldDB" id="A0A068VNJ2"/>
<name>A0A068VNJ2_COFCA</name>
<dbReference type="Pfam" id="PF05699">
    <property type="entry name" value="Dimer_Tnp_hAT"/>
    <property type="match status" value="1"/>
</dbReference>
<dbReference type="EMBL" id="HG750562">
    <property type="protein sequence ID" value="CDP22169.1"/>
    <property type="molecule type" value="Genomic_DNA"/>
</dbReference>
<dbReference type="Gramene" id="CDP22169">
    <property type="protein sequence ID" value="CDP22169"/>
    <property type="gene ID" value="GSCOC_T00004612001"/>
</dbReference>
<feature type="domain" description="hAT-like transposase RNase-H fold" evidence="2">
    <location>
        <begin position="147"/>
        <end position="205"/>
    </location>
</feature>
<dbReference type="Proteomes" id="UP000295252">
    <property type="component" value="Unassembled WGS sequence"/>
</dbReference>
<reference evidence="4" key="1">
    <citation type="journal article" date="2014" name="Science">
        <title>The coffee genome provides insight into the convergent evolution of caffeine biosynthesis.</title>
        <authorList>
            <person name="Denoeud F."/>
            <person name="Carretero-Paulet L."/>
            <person name="Dereeper A."/>
            <person name="Droc G."/>
            <person name="Guyot R."/>
            <person name="Pietrella M."/>
            <person name="Zheng C."/>
            <person name="Alberti A."/>
            <person name="Anthony F."/>
            <person name="Aprea G."/>
            <person name="Aury J.M."/>
            <person name="Bento P."/>
            <person name="Bernard M."/>
            <person name="Bocs S."/>
            <person name="Campa C."/>
            <person name="Cenci A."/>
            <person name="Combes M.C."/>
            <person name="Crouzillat D."/>
            <person name="Da Silva C."/>
            <person name="Daddiego L."/>
            <person name="De Bellis F."/>
            <person name="Dussert S."/>
            <person name="Garsmeur O."/>
            <person name="Gayraud T."/>
            <person name="Guignon V."/>
            <person name="Jahn K."/>
            <person name="Jamilloux V."/>
            <person name="Joet T."/>
            <person name="Labadie K."/>
            <person name="Lan T."/>
            <person name="Leclercq J."/>
            <person name="Lepelley M."/>
            <person name="Leroy T."/>
            <person name="Li L.T."/>
            <person name="Librado P."/>
            <person name="Lopez L."/>
            <person name="Munoz A."/>
            <person name="Noel B."/>
            <person name="Pallavicini A."/>
            <person name="Perrotta G."/>
            <person name="Poncet V."/>
            <person name="Pot D."/>
            <person name="Priyono X."/>
            <person name="Rigoreau M."/>
            <person name="Rouard M."/>
            <person name="Rozas J."/>
            <person name="Tranchant-Dubreuil C."/>
            <person name="VanBuren R."/>
            <person name="Zhang Q."/>
            <person name="Andrade A.C."/>
            <person name="Argout X."/>
            <person name="Bertrand B."/>
            <person name="de Kochko A."/>
            <person name="Graziosi G."/>
            <person name="Henry R.J."/>
            <person name="Jayarama X."/>
            <person name="Ming R."/>
            <person name="Nagai C."/>
            <person name="Rounsley S."/>
            <person name="Sankoff D."/>
            <person name="Giuliano G."/>
            <person name="Albert V.A."/>
            <person name="Wincker P."/>
            <person name="Lashermes P."/>
        </authorList>
    </citation>
    <scope>NUCLEOTIDE SEQUENCE [LARGE SCALE GENOMIC DNA]</scope>
    <source>
        <strain evidence="4">cv. DH200-94</strain>
    </source>
</reference>
<dbReference type="STRING" id="49390.A0A068VNJ2"/>
<dbReference type="InterPro" id="IPR012337">
    <property type="entry name" value="RNaseH-like_sf"/>
</dbReference>
<accession>A0A068VNJ2</accession>
<gene>
    <name evidence="3" type="ORF">GSCOC_T00004612001</name>
</gene>
<keyword evidence="4" id="KW-1185">Reference proteome</keyword>
<dbReference type="GO" id="GO:0046983">
    <property type="term" value="F:protein dimerization activity"/>
    <property type="evidence" value="ECO:0007669"/>
    <property type="project" value="InterPro"/>
</dbReference>
<dbReference type="OrthoDB" id="1873329at2759"/>
<dbReference type="Pfam" id="PF14372">
    <property type="entry name" value="hAT-like_RNase-H"/>
    <property type="match status" value="1"/>
</dbReference>
<dbReference type="SUPFAM" id="SSF53098">
    <property type="entry name" value="Ribonuclease H-like"/>
    <property type="match status" value="1"/>
</dbReference>
<dbReference type="InterPro" id="IPR025525">
    <property type="entry name" value="hAT-like_transposase_RNase-H"/>
</dbReference>
<dbReference type="OMA" id="YLMCESA"/>
<dbReference type="GO" id="GO:0003677">
    <property type="term" value="F:DNA binding"/>
    <property type="evidence" value="ECO:0007669"/>
    <property type="project" value="InterPro"/>
</dbReference>
<feature type="domain" description="HAT C-terminal dimerisation" evidence="1">
    <location>
        <begin position="277"/>
        <end position="358"/>
    </location>
</feature>
<evidence type="ECO:0000313" key="4">
    <source>
        <dbReference type="Proteomes" id="UP000295252"/>
    </source>
</evidence>
<evidence type="ECO:0000313" key="3">
    <source>
        <dbReference type="EMBL" id="CDP22169.1"/>
    </source>
</evidence>
<dbReference type="PhylomeDB" id="A0A068VNJ2"/>
<dbReference type="PANTHER" id="PTHR23272:SF166">
    <property type="entry name" value="ZINC FINGER BED DOMAIN-CONTAINING PROTEIN RICESLEEPER 2-LIKE ISOFORM X1"/>
    <property type="match status" value="1"/>
</dbReference>